<name>A0ABT8R2G5_9BACT</name>
<proteinExistence type="predicted"/>
<gene>
    <name evidence="1" type="ORF">Q0590_08470</name>
</gene>
<accession>A0ABT8R2G5</accession>
<dbReference type="RefSeq" id="WP_302037079.1">
    <property type="nucleotide sequence ID" value="NZ_JAUKPO010000003.1"/>
</dbReference>
<organism evidence="1 2">
    <name type="scientific">Rhodocytophaga aerolata</name>
    <dbReference type="NCBI Taxonomy" id="455078"/>
    <lineage>
        <taxon>Bacteria</taxon>
        <taxon>Pseudomonadati</taxon>
        <taxon>Bacteroidota</taxon>
        <taxon>Cytophagia</taxon>
        <taxon>Cytophagales</taxon>
        <taxon>Rhodocytophagaceae</taxon>
        <taxon>Rhodocytophaga</taxon>
    </lineage>
</organism>
<reference evidence="1" key="1">
    <citation type="submission" date="2023-07" db="EMBL/GenBank/DDBJ databases">
        <title>The genome sequence of Rhodocytophaga aerolata KACC 12507.</title>
        <authorList>
            <person name="Zhang X."/>
        </authorList>
    </citation>
    <scope>NUCLEOTIDE SEQUENCE</scope>
    <source>
        <strain evidence="1">KACC 12507</strain>
    </source>
</reference>
<dbReference type="Proteomes" id="UP001168528">
    <property type="component" value="Unassembled WGS sequence"/>
</dbReference>
<comment type="caution">
    <text evidence="1">The sequence shown here is derived from an EMBL/GenBank/DDBJ whole genome shotgun (WGS) entry which is preliminary data.</text>
</comment>
<keyword evidence="2" id="KW-1185">Reference proteome</keyword>
<evidence type="ECO:0000313" key="1">
    <source>
        <dbReference type="EMBL" id="MDO1446283.1"/>
    </source>
</evidence>
<evidence type="ECO:0000313" key="2">
    <source>
        <dbReference type="Proteomes" id="UP001168528"/>
    </source>
</evidence>
<dbReference type="EMBL" id="JAUKPO010000003">
    <property type="protein sequence ID" value="MDO1446283.1"/>
    <property type="molecule type" value="Genomic_DNA"/>
</dbReference>
<protein>
    <submittedName>
        <fullName evidence="1">Uncharacterized protein</fullName>
    </submittedName>
</protein>
<sequence>MSTPDYTLLKQAKSLCQQIISTGLLVEGMQVEQTIEQINTSSLPIRHRLHLICALKEAQAGVSRKTRKSIRQHIQSIP</sequence>